<dbReference type="InterPro" id="IPR006070">
    <property type="entry name" value="Sua5-like_dom"/>
</dbReference>
<proteinExistence type="predicted"/>
<reference evidence="4 6" key="2">
    <citation type="journal article" date="2014" name="BMC Genomics">
        <title>An improved genome release (version Mt4.0) for the model legume Medicago truncatula.</title>
        <authorList>
            <person name="Tang H."/>
            <person name="Krishnakumar V."/>
            <person name="Bidwell S."/>
            <person name="Rosen B."/>
            <person name="Chan A."/>
            <person name="Zhou S."/>
            <person name="Gentzbittel L."/>
            <person name="Childs K.L."/>
            <person name="Yandell M."/>
            <person name="Gundlach H."/>
            <person name="Mayer K.F."/>
            <person name="Schwartz D.C."/>
            <person name="Town C.D."/>
        </authorList>
    </citation>
    <scope>GENOME REANNOTATION</scope>
    <source>
        <strain evidence="4">A17</strain>
        <strain evidence="5 6">cv. Jemalong A17</strain>
    </source>
</reference>
<dbReference type="PANTHER" id="PTHR42828:SF3">
    <property type="entry name" value="THREONYLCARBAMOYL-AMP SYNTHASE"/>
    <property type="match status" value="1"/>
</dbReference>
<keyword evidence="6" id="KW-1185">Reference proteome</keyword>
<accession>A0A072U9R6</accession>
<dbReference type="EMBL" id="CM001222">
    <property type="protein sequence ID" value="KEH26176.1"/>
    <property type="molecule type" value="Genomic_DNA"/>
</dbReference>
<dbReference type="STRING" id="3880.A0A072U9R6"/>
<dbReference type="HOGENOM" id="CLU_1273927_0_0_1"/>
<dbReference type="InterPro" id="IPR017945">
    <property type="entry name" value="DHBP_synth_RibB-like_a/b_dom"/>
</dbReference>
<sequence>MASKALPKQCIRFGTTAAKYAARKNVGVRMPDDAICQAILKEMSTPLICTSIKFLNEDEWLIDPVMIADTYGPEEDDIQQQNTGSDAGLKQNHNPYHKKAVACDKENVFISVVKEKQWWSKNGGSEQHFPEPETRVLLNHITTTTQPKLPPHQTRNTPRRTVTSSHHCITTTKTTITASTSPHHHGHHQNFGLLTRPWLRQQRFSEPPPVHNMLKPE</sequence>
<evidence type="ECO:0000259" key="3">
    <source>
        <dbReference type="Pfam" id="PF01300"/>
    </source>
</evidence>
<feature type="domain" description="YrdC-like" evidence="3">
    <location>
        <begin position="21"/>
        <end position="72"/>
    </location>
</feature>
<dbReference type="Gene3D" id="3.90.870.10">
    <property type="entry name" value="DHBP synthase"/>
    <property type="match status" value="1"/>
</dbReference>
<name>A0A072U9R6_MEDTR</name>
<dbReference type="GO" id="GO:0003725">
    <property type="term" value="F:double-stranded RNA binding"/>
    <property type="evidence" value="ECO:0007669"/>
    <property type="project" value="InterPro"/>
</dbReference>
<dbReference type="SUPFAM" id="SSF55821">
    <property type="entry name" value="YrdC/RibB"/>
    <property type="match status" value="1"/>
</dbReference>
<evidence type="ECO:0000313" key="6">
    <source>
        <dbReference type="Proteomes" id="UP000002051"/>
    </source>
</evidence>
<dbReference type="PANTHER" id="PTHR42828">
    <property type="entry name" value="DHBP SYNTHASE RIBB-LIKE ALPHA/BETA DOMAIN-CONTAINING PROTEIN"/>
    <property type="match status" value="1"/>
</dbReference>
<dbReference type="AlphaFoldDB" id="A0A072U9R6"/>
<evidence type="ECO:0000313" key="5">
    <source>
        <dbReference type="EnsemblPlants" id="KEH26176"/>
    </source>
</evidence>
<dbReference type="InterPro" id="IPR052532">
    <property type="entry name" value="SUA5_domain"/>
</dbReference>
<dbReference type="Pfam" id="PF01300">
    <property type="entry name" value="Sua5_yciO_yrdC"/>
    <property type="match status" value="1"/>
</dbReference>
<feature type="compositionally biased region" description="Polar residues" evidence="2">
    <location>
        <begin position="145"/>
        <end position="162"/>
    </location>
</feature>
<protein>
    <recommendedName>
        <fullName evidence="1">Threonylcarbamoyl-AMP synthase</fullName>
    </recommendedName>
</protein>
<feature type="region of interest" description="Disordered" evidence="2">
    <location>
        <begin position="145"/>
        <end position="166"/>
    </location>
</feature>
<dbReference type="Proteomes" id="UP000002051">
    <property type="component" value="Chromosome 6"/>
</dbReference>
<gene>
    <name evidence="4" type="ordered locus">MTR_6g045607</name>
</gene>
<evidence type="ECO:0000313" key="4">
    <source>
        <dbReference type="EMBL" id="KEH26176.1"/>
    </source>
</evidence>
<evidence type="ECO:0000256" key="2">
    <source>
        <dbReference type="SAM" id="MobiDB-lite"/>
    </source>
</evidence>
<reference evidence="4 6" key="1">
    <citation type="journal article" date="2011" name="Nature">
        <title>The Medicago genome provides insight into the evolution of rhizobial symbioses.</title>
        <authorList>
            <person name="Young N.D."/>
            <person name="Debelle F."/>
            <person name="Oldroyd G.E."/>
            <person name="Geurts R."/>
            <person name="Cannon S.B."/>
            <person name="Udvardi M.K."/>
            <person name="Benedito V.A."/>
            <person name="Mayer K.F."/>
            <person name="Gouzy J."/>
            <person name="Schoof H."/>
            <person name="Van de Peer Y."/>
            <person name="Proost S."/>
            <person name="Cook D.R."/>
            <person name="Meyers B.C."/>
            <person name="Spannagl M."/>
            <person name="Cheung F."/>
            <person name="De Mita S."/>
            <person name="Krishnakumar V."/>
            <person name="Gundlach H."/>
            <person name="Zhou S."/>
            <person name="Mudge J."/>
            <person name="Bharti A.K."/>
            <person name="Murray J.D."/>
            <person name="Naoumkina M.A."/>
            <person name="Rosen B."/>
            <person name="Silverstein K.A."/>
            <person name="Tang H."/>
            <person name="Rombauts S."/>
            <person name="Zhao P.X."/>
            <person name="Zhou P."/>
            <person name="Barbe V."/>
            <person name="Bardou P."/>
            <person name="Bechner M."/>
            <person name="Bellec A."/>
            <person name="Berger A."/>
            <person name="Berges H."/>
            <person name="Bidwell S."/>
            <person name="Bisseling T."/>
            <person name="Choisne N."/>
            <person name="Couloux A."/>
            <person name="Denny R."/>
            <person name="Deshpande S."/>
            <person name="Dai X."/>
            <person name="Doyle J.J."/>
            <person name="Dudez A.M."/>
            <person name="Farmer A.D."/>
            <person name="Fouteau S."/>
            <person name="Franken C."/>
            <person name="Gibelin C."/>
            <person name="Gish J."/>
            <person name="Goldstein S."/>
            <person name="Gonzalez A.J."/>
            <person name="Green P.J."/>
            <person name="Hallab A."/>
            <person name="Hartog M."/>
            <person name="Hua A."/>
            <person name="Humphray S.J."/>
            <person name="Jeong D.H."/>
            <person name="Jing Y."/>
            <person name="Jocker A."/>
            <person name="Kenton S.M."/>
            <person name="Kim D.J."/>
            <person name="Klee K."/>
            <person name="Lai H."/>
            <person name="Lang C."/>
            <person name="Lin S."/>
            <person name="Macmil S.L."/>
            <person name="Magdelenat G."/>
            <person name="Matthews L."/>
            <person name="McCorrison J."/>
            <person name="Monaghan E.L."/>
            <person name="Mun J.H."/>
            <person name="Najar F.Z."/>
            <person name="Nicholson C."/>
            <person name="Noirot C."/>
            <person name="O'Bleness M."/>
            <person name="Paule C.R."/>
            <person name="Poulain J."/>
            <person name="Prion F."/>
            <person name="Qin B."/>
            <person name="Qu C."/>
            <person name="Retzel E.F."/>
            <person name="Riddle C."/>
            <person name="Sallet E."/>
            <person name="Samain S."/>
            <person name="Samson N."/>
            <person name="Sanders I."/>
            <person name="Saurat O."/>
            <person name="Scarpelli C."/>
            <person name="Schiex T."/>
            <person name="Segurens B."/>
            <person name="Severin A.J."/>
            <person name="Sherrier D.J."/>
            <person name="Shi R."/>
            <person name="Sims S."/>
            <person name="Singer S.R."/>
            <person name="Sinharoy S."/>
            <person name="Sterck L."/>
            <person name="Viollet A."/>
            <person name="Wang B.B."/>
            <person name="Wang K."/>
            <person name="Wang M."/>
            <person name="Wang X."/>
            <person name="Warfsmann J."/>
            <person name="Weissenbach J."/>
            <person name="White D.D."/>
            <person name="White J.D."/>
            <person name="Wiley G.B."/>
            <person name="Wincker P."/>
            <person name="Xing Y."/>
            <person name="Yang L."/>
            <person name="Yao Z."/>
            <person name="Ying F."/>
            <person name="Zhai J."/>
            <person name="Zhou L."/>
            <person name="Zuber A."/>
            <person name="Denarie J."/>
            <person name="Dixon R.A."/>
            <person name="May G.D."/>
            <person name="Schwartz D.C."/>
            <person name="Rogers J."/>
            <person name="Quetier F."/>
            <person name="Town C.D."/>
            <person name="Roe B.A."/>
        </authorList>
    </citation>
    <scope>NUCLEOTIDE SEQUENCE [LARGE SCALE GENOMIC DNA]</scope>
    <source>
        <strain evidence="4">A17</strain>
        <strain evidence="5 6">cv. Jemalong A17</strain>
    </source>
</reference>
<evidence type="ECO:0000256" key="1">
    <source>
        <dbReference type="ARBA" id="ARBA00015492"/>
    </source>
</evidence>
<reference evidence="5" key="3">
    <citation type="submission" date="2015-04" db="UniProtKB">
        <authorList>
            <consortium name="EnsemblPlants"/>
        </authorList>
    </citation>
    <scope>IDENTIFICATION</scope>
    <source>
        <strain evidence="5">cv. Jemalong A17</strain>
    </source>
</reference>
<organism evidence="4 6">
    <name type="scientific">Medicago truncatula</name>
    <name type="common">Barrel medic</name>
    <name type="synonym">Medicago tribuloides</name>
    <dbReference type="NCBI Taxonomy" id="3880"/>
    <lineage>
        <taxon>Eukaryota</taxon>
        <taxon>Viridiplantae</taxon>
        <taxon>Streptophyta</taxon>
        <taxon>Embryophyta</taxon>
        <taxon>Tracheophyta</taxon>
        <taxon>Spermatophyta</taxon>
        <taxon>Magnoliopsida</taxon>
        <taxon>eudicotyledons</taxon>
        <taxon>Gunneridae</taxon>
        <taxon>Pentapetalae</taxon>
        <taxon>rosids</taxon>
        <taxon>fabids</taxon>
        <taxon>Fabales</taxon>
        <taxon>Fabaceae</taxon>
        <taxon>Papilionoideae</taxon>
        <taxon>50 kb inversion clade</taxon>
        <taxon>NPAAA clade</taxon>
        <taxon>Hologalegina</taxon>
        <taxon>IRL clade</taxon>
        <taxon>Trifolieae</taxon>
        <taxon>Medicago</taxon>
    </lineage>
</organism>
<dbReference type="EnsemblPlants" id="KEH26176">
    <property type="protein sequence ID" value="KEH26176"/>
    <property type="gene ID" value="MTR_6g045607"/>
</dbReference>